<reference evidence="3" key="1">
    <citation type="submission" date="2025-08" db="UniProtKB">
        <authorList>
            <consortium name="Ensembl"/>
        </authorList>
    </citation>
    <scope>IDENTIFICATION</scope>
</reference>
<evidence type="ECO:0000313" key="3">
    <source>
        <dbReference type="Ensembl" id="ENSSANP00000006654.1"/>
    </source>
</evidence>
<keyword evidence="4" id="KW-1185">Reference proteome</keyword>
<dbReference type="PROSITE" id="PS50041">
    <property type="entry name" value="C_TYPE_LECTIN_2"/>
    <property type="match status" value="1"/>
</dbReference>
<dbReference type="InterPro" id="IPR016186">
    <property type="entry name" value="C-type_lectin-like/link_sf"/>
</dbReference>
<sequence>IMKTVFTFEGPSTRTQENSTTCPCGSWVADPFNDYCYLFITLSMRKWADARADCVFQIHLFSLWMGAHDSITEGGWMWTDGSPFRYINWASGNPDDYYNEDCLSILINSGAWNDDNCENKRGYICKRRGTFCCPFHSLRNNID</sequence>
<dbReference type="SUPFAM" id="SSF56436">
    <property type="entry name" value="C-type lectin-like"/>
    <property type="match status" value="1"/>
</dbReference>
<dbReference type="PANTHER" id="PTHR22803">
    <property type="entry name" value="MANNOSE, PHOSPHOLIPASE, LECTIN RECEPTOR RELATED"/>
    <property type="match status" value="1"/>
</dbReference>
<dbReference type="Gene3D" id="3.10.100.10">
    <property type="entry name" value="Mannose-Binding Protein A, subunit A"/>
    <property type="match status" value="1"/>
</dbReference>
<name>A0A671KKV4_9TELE</name>
<organism evidence="3 4">
    <name type="scientific">Sinocyclocheilus anshuiensis</name>
    <dbReference type="NCBI Taxonomy" id="1608454"/>
    <lineage>
        <taxon>Eukaryota</taxon>
        <taxon>Metazoa</taxon>
        <taxon>Chordata</taxon>
        <taxon>Craniata</taxon>
        <taxon>Vertebrata</taxon>
        <taxon>Euteleostomi</taxon>
        <taxon>Actinopterygii</taxon>
        <taxon>Neopterygii</taxon>
        <taxon>Teleostei</taxon>
        <taxon>Ostariophysi</taxon>
        <taxon>Cypriniformes</taxon>
        <taxon>Cyprinidae</taxon>
        <taxon>Cyprininae</taxon>
        <taxon>Sinocyclocheilus</taxon>
    </lineage>
</organism>
<proteinExistence type="predicted"/>
<dbReference type="CDD" id="cd00037">
    <property type="entry name" value="CLECT"/>
    <property type="match status" value="1"/>
</dbReference>
<protein>
    <recommendedName>
        <fullName evidence="2">C-type lectin domain-containing protein</fullName>
    </recommendedName>
</protein>
<dbReference type="PROSITE" id="PS00615">
    <property type="entry name" value="C_TYPE_LECTIN_1"/>
    <property type="match status" value="1"/>
</dbReference>
<evidence type="ECO:0000259" key="2">
    <source>
        <dbReference type="PROSITE" id="PS50041"/>
    </source>
</evidence>
<feature type="domain" description="C-type lectin" evidence="2">
    <location>
        <begin position="32"/>
        <end position="126"/>
    </location>
</feature>
<dbReference type="SMART" id="SM00034">
    <property type="entry name" value="CLECT"/>
    <property type="match status" value="1"/>
</dbReference>
<dbReference type="InterPro" id="IPR018378">
    <property type="entry name" value="C-type_lectin_CS"/>
</dbReference>
<evidence type="ECO:0000256" key="1">
    <source>
        <dbReference type="ARBA" id="ARBA00023157"/>
    </source>
</evidence>
<dbReference type="InterPro" id="IPR001304">
    <property type="entry name" value="C-type_lectin-like"/>
</dbReference>
<dbReference type="Proteomes" id="UP000472260">
    <property type="component" value="Unassembled WGS sequence"/>
</dbReference>
<accession>A0A671KKV4</accession>
<dbReference type="InterPro" id="IPR050111">
    <property type="entry name" value="C-type_lectin/snaclec_domain"/>
</dbReference>
<dbReference type="InterPro" id="IPR016187">
    <property type="entry name" value="CTDL_fold"/>
</dbReference>
<dbReference type="Ensembl" id="ENSSANT00000007142.1">
    <property type="protein sequence ID" value="ENSSANP00000006654.1"/>
    <property type="gene ID" value="ENSSANG00000003764.1"/>
</dbReference>
<reference evidence="3" key="2">
    <citation type="submission" date="2025-09" db="UniProtKB">
        <authorList>
            <consortium name="Ensembl"/>
        </authorList>
    </citation>
    <scope>IDENTIFICATION</scope>
</reference>
<keyword evidence="1" id="KW-1015">Disulfide bond</keyword>
<dbReference type="Pfam" id="PF00059">
    <property type="entry name" value="Lectin_C"/>
    <property type="match status" value="1"/>
</dbReference>
<dbReference type="AlphaFoldDB" id="A0A671KKV4"/>
<evidence type="ECO:0000313" key="4">
    <source>
        <dbReference type="Proteomes" id="UP000472260"/>
    </source>
</evidence>